<sequence length="117" mass="12846">MPHRLVADLDEGRLSVSGLARESRRHVPSGARSLARHWLTPSFSLPSTPVNPPQQRRRRLSSSIPFIRAARAVPWTNPPPRRRLAHLAHAAVPAGYLAAHSPPRTSVSSTVPVYRGS</sequence>
<evidence type="ECO:0000313" key="2">
    <source>
        <dbReference type="Proteomes" id="UP000756921"/>
    </source>
</evidence>
<proteinExistence type="predicted"/>
<accession>A0A9P6KPN8</accession>
<gene>
    <name evidence="1" type="ORF">PMIN01_07118</name>
</gene>
<reference evidence="1" key="1">
    <citation type="journal article" date="2020" name="Mol. Plant Microbe Interact.">
        <title>Genome Sequence of the Biocontrol Agent Coniothyrium minitans strain Conio (IMI 134523).</title>
        <authorList>
            <person name="Patel D."/>
            <person name="Shittu T.A."/>
            <person name="Baroncelli R."/>
            <person name="Muthumeenakshi S."/>
            <person name="Osborne T.H."/>
            <person name="Janganan T.K."/>
            <person name="Sreenivasaprasad S."/>
        </authorList>
    </citation>
    <scope>NUCLEOTIDE SEQUENCE</scope>
    <source>
        <strain evidence="1">Conio</strain>
    </source>
</reference>
<evidence type="ECO:0000313" key="1">
    <source>
        <dbReference type="EMBL" id="KAF9734215.1"/>
    </source>
</evidence>
<protein>
    <submittedName>
        <fullName evidence="1">Uncharacterized protein</fullName>
    </submittedName>
</protein>
<name>A0A9P6KPN8_9PLEO</name>
<dbReference type="EMBL" id="WJXW01000007">
    <property type="protein sequence ID" value="KAF9734215.1"/>
    <property type="molecule type" value="Genomic_DNA"/>
</dbReference>
<dbReference type="Proteomes" id="UP000756921">
    <property type="component" value="Unassembled WGS sequence"/>
</dbReference>
<organism evidence="1 2">
    <name type="scientific">Paraphaeosphaeria minitans</name>
    <dbReference type="NCBI Taxonomy" id="565426"/>
    <lineage>
        <taxon>Eukaryota</taxon>
        <taxon>Fungi</taxon>
        <taxon>Dikarya</taxon>
        <taxon>Ascomycota</taxon>
        <taxon>Pezizomycotina</taxon>
        <taxon>Dothideomycetes</taxon>
        <taxon>Pleosporomycetidae</taxon>
        <taxon>Pleosporales</taxon>
        <taxon>Massarineae</taxon>
        <taxon>Didymosphaeriaceae</taxon>
        <taxon>Paraphaeosphaeria</taxon>
    </lineage>
</organism>
<keyword evidence="2" id="KW-1185">Reference proteome</keyword>
<comment type="caution">
    <text evidence="1">The sequence shown here is derived from an EMBL/GenBank/DDBJ whole genome shotgun (WGS) entry which is preliminary data.</text>
</comment>
<dbReference type="AlphaFoldDB" id="A0A9P6KPN8"/>